<dbReference type="PANTHER" id="PTHR30146:SF148">
    <property type="entry name" value="HTH-TYPE TRANSCRIPTIONAL REPRESSOR PURR-RELATED"/>
    <property type="match status" value="1"/>
</dbReference>
<sequence length="339" mass="36889">MRKITLHDVAKAAGVSVATASWSINDNEKHRIPASTRNRVRKIAHSLGYQPHALGKGLVNGTSDLIGFVTDDVATMPFAGQIIKGARDEAWRSGKLLLIIDTGGKESVEDKALAMMAEQQVQGVIYSTWYHRPVETPKFQSEKPALLVNCFDKQGLYPAIVPDEVQGGRAATELLIKAGHRHIAFVNTTSPSPAQTGRLEGYKQVLEEAEIPFDSSLITYVKPNQEGGFEVTGLLIDSGATAVFCHNDRVAMGIYDGLRQRGLSIPGDMSVVGFDDQMVISAHLHPALTTVGLPHYDLGVLGIRKLLRICHEKNANKAVSITRVKCPPIIRKSISELLI</sequence>
<dbReference type="InterPro" id="IPR010982">
    <property type="entry name" value="Lambda_DNA-bd_dom_sf"/>
</dbReference>
<evidence type="ECO:0000313" key="7">
    <source>
        <dbReference type="Proteomes" id="UP001597399"/>
    </source>
</evidence>
<keyword evidence="3 6" id="KW-0238">DNA-binding</keyword>
<dbReference type="EMBL" id="JBHUMQ010000026">
    <property type="protein sequence ID" value="MFD2694166.1"/>
    <property type="molecule type" value="Genomic_DNA"/>
</dbReference>
<dbReference type="RefSeq" id="WP_253057724.1">
    <property type="nucleotide sequence ID" value="NZ_JAMXWM010000001.1"/>
</dbReference>
<gene>
    <name evidence="6" type="ORF">ACFSUE_11080</name>
</gene>
<dbReference type="InterPro" id="IPR000843">
    <property type="entry name" value="HTH_LacI"/>
</dbReference>
<reference evidence="7" key="1">
    <citation type="journal article" date="2019" name="Int. J. Syst. Evol. Microbiol.">
        <title>The Global Catalogue of Microorganisms (GCM) 10K type strain sequencing project: providing services to taxonomists for standard genome sequencing and annotation.</title>
        <authorList>
            <consortium name="The Broad Institute Genomics Platform"/>
            <consortium name="The Broad Institute Genome Sequencing Center for Infectious Disease"/>
            <person name="Wu L."/>
            <person name="Ma J."/>
        </authorList>
    </citation>
    <scope>NUCLEOTIDE SEQUENCE [LARGE SCALE GENOMIC DNA]</scope>
    <source>
        <strain evidence="7">TISTR 2466</strain>
    </source>
</reference>
<dbReference type="Pfam" id="PF13377">
    <property type="entry name" value="Peripla_BP_3"/>
    <property type="match status" value="1"/>
</dbReference>
<dbReference type="GO" id="GO:0003677">
    <property type="term" value="F:DNA binding"/>
    <property type="evidence" value="ECO:0007669"/>
    <property type="project" value="UniProtKB-KW"/>
</dbReference>
<feature type="domain" description="HTH lacI-type" evidence="5">
    <location>
        <begin position="4"/>
        <end position="60"/>
    </location>
</feature>
<dbReference type="Gene3D" id="1.10.260.40">
    <property type="entry name" value="lambda repressor-like DNA-binding domains"/>
    <property type="match status" value="1"/>
</dbReference>
<dbReference type="SMART" id="SM00354">
    <property type="entry name" value="HTH_LACI"/>
    <property type="match status" value="1"/>
</dbReference>
<dbReference type="CDD" id="cd01392">
    <property type="entry name" value="HTH_LacI"/>
    <property type="match status" value="1"/>
</dbReference>
<evidence type="ECO:0000256" key="3">
    <source>
        <dbReference type="ARBA" id="ARBA00023125"/>
    </source>
</evidence>
<comment type="caution">
    <text evidence="6">The sequence shown here is derived from an EMBL/GenBank/DDBJ whole genome shotgun (WGS) entry which is preliminary data.</text>
</comment>
<dbReference type="PROSITE" id="PS50932">
    <property type="entry name" value="HTH_LACI_2"/>
    <property type="match status" value="1"/>
</dbReference>
<accession>A0ABW5S318</accession>
<keyword evidence="2" id="KW-0805">Transcription regulation</keyword>
<dbReference type="Gene3D" id="3.40.50.2300">
    <property type="match status" value="2"/>
</dbReference>
<dbReference type="SUPFAM" id="SSF53822">
    <property type="entry name" value="Periplasmic binding protein-like I"/>
    <property type="match status" value="1"/>
</dbReference>
<evidence type="ECO:0000256" key="1">
    <source>
        <dbReference type="ARBA" id="ARBA00022491"/>
    </source>
</evidence>
<evidence type="ECO:0000313" key="6">
    <source>
        <dbReference type="EMBL" id="MFD2694166.1"/>
    </source>
</evidence>
<proteinExistence type="predicted"/>
<dbReference type="CDD" id="cd06288">
    <property type="entry name" value="PBP1_sucrose_transcription_regulator"/>
    <property type="match status" value="1"/>
</dbReference>
<dbReference type="Proteomes" id="UP001597399">
    <property type="component" value="Unassembled WGS sequence"/>
</dbReference>
<dbReference type="InterPro" id="IPR028082">
    <property type="entry name" value="Peripla_BP_I"/>
</dbReference>
<evidence type="ECO:0000256" key="2">
    <source>
        <dbReference type="ARBA" id="ARBA00023015"/>
    </source>
</evidence>
<dbReference type="InterPro" id="IPR046335">
    <property type="entry name" value="LacI/GalR-like_sensor"/>
</dbReference>
<evidence type="ECO:0000256" key="4">
    <source>
        <dbReference type="ARBA" id="ARBA00023163"/>
    </source>
</evidence>
<keyword evidence="4" id="KW-0804">Transcription</keyword>
<dbReference type="SUPFAM" id="SSF47413">
    <property type="entry name" value="lambda repressor-like DNA-binding domains"/>
    <property type="match status" value="1"/>
</dbReference>
<name>A0ABW5S318_9BACL</name>
<dbReference type="Pfam" id="PF00356">
    <property type="entry name" value="LacI"/>
    <property type="match status" value="1"/>
</dbReference>
<protein>
    <submittedName>
        <fullName evidence="6">LacI family DNA-binding transcriptional regulator</fullName>
    </submittedName>
</protein>
<evidence type="ECO:0000259" key="5">
    <source>
        <dbReference type="PROSITE" id="PS50932"/>
    </source>
</evidence>
<dbReference type="PANTHER" id="PTHR30146">
    <property type="entry name" value="LACI-RELATED TRANSCRIPTIONAL REPRESSOR"/>
    <property type="match status" value="1"/>
</dbReference>
<organism evidence="6 7">
    <name type="scientific">Sporolactobacillus shoreicorticis</name>
    <dbReference type="NCBI Taxonomy" id="1923877"/>
    <lineage>
        <taxon>Bacteria</taxon>
        <taxon>Bacillati</taxon>
        <taxon>Bacillota</taxon>
        <taxon>Bacilli</taxon>
        <taxon>Bacillales</taxon>
        <taxon>Sporolactobacillaceae</taxon>
        <taxon>Sporolactobacillus</taxon>
    </lineage>
</organism>
<keyword evidence="7" id="KW-1185">Reference proteome</keyword>
<keyword evidence="1" id="KW-0678">Repressor</keyword>